<reference evidence="1" key="1">
    <citation type="submission" date="2020-11" db="EMBL/GenBank/DDBJ databases">
        <authorList>
            <consortium name="DOE Joint Genome Institute"/>
            <person name="Ahrendt S."/>
            <person name="Riley R."/>
            <person name="Andreopoulos W."/>
            <person name="Labutti K."/>
            <person name="Pangilinan J."/>
            <person name="Ruiz-Duenas F.J."/>
            <person name="Barrasa J.M."/>
            <person name="Sanchez-Garcia M."/>
            <person name="Camarero S."/>
            <person name="Miyauchi S."/>
            <person name="Serrano A."/>
            <person name="Linde D."/>
            <person name="Babiker R."/>
            <person name="Drula E."/>
            <person name="Ayuso-Fernandez I."/>
            <person name="Pacheco R."/>
            <person name="Padilla G."/>
            <person name="Ferreira P."/>
            <person name="Barriuso J."/>
            <person name="Kellner H."/>
            <person name="Castanera R."/>
            <person name="Alfaro M."/>
            <person name="Ramirez L."/>
            <person name="Pisabarro A.G."/>
            <person name="Kuo A."/>
            <person name="Tritt A."/>
            <person name="Lipzen A."/>
            <person name="He G."/>
            <person name="Yan M."/>
            <person name="Ng V."/>
            <person name="Cullen D."/>
            <person name="Martin F."/>
            <person name="Rosso M.-N."/>
            <person name="Henrissat B."/>
            <person name="Hibbett D."/>
            <person name="Martinez A.T."/>
            <person name="Grigoriev I.V."/>
        </authorList>
    </citation>
    <scope>NUCLEOTIDE SEQUENCE</scope>
    <source>
        <strain evidence="1">CIRM-BRFM 674</strain>
    </source>
</reference>
<keyword evidence="2" id="KW-1185">Reference proteome</keyword>
<evidence type="ECO:0000313" key="2">
    <source>
        <dbReference type="Proteomes" id="UP000807469"/>
    </source>
</evidence>
<proteinExistence type="predicted"/>
<evidence type="ECO:0000313" key="1">
    <source>
        <dbReference type="EMBL" id="KAF9485439.1"/>
    </source>
</evidence>
<dbReference type="EMBL" id="MU155135">
    <property type="protein sequence ID" value="KAF9485439.1"/>
    <property type="molecule type" value="Genomic_DNA"/>
</dbReference>
<accession>A0A9P6D6C2</accession>
<dbReference type="AlphaFoldDB" id="A0A9P6D6C2"/>
<protein>
    <submittedName>
        <fullName evidence="1">Uncharacterized protein</fullName>
    </submittedName>
</protein>
<name>A0A9P6D6C2_9AGAR</name>
<sequence>MTTSNGTQFLLPSINLGLSVPDKPPRVPSASVMKTLRKGDYVPLYHFTNRALSALNESTDLDLTLEDKSASLPSNIRKTDAELDLREFRDATERMLALLPYAGWPQEIIDMYRDFWANIQNHPTWEKRALGFVTHPNHKALLLYQDEQRRRWHLLCGSTPNSAVRYNLAIINDTVLQQATAVIQEQIQAAEIKEWAEAHSAKTYQEITQEIEQEFRSQTHYNHKRRRR</sequence>
<dbReference type="OrthoDB" id="2688210at2759"/>
<gene>
    <name evidence="1" type="ORF">BDN70DRAFT_927390</name>
</gene>
<comment type="caution">
    <text evidence="1">The sequence shown here is derived from an EMBL/GenBank/DDBJ whole genome shotgun (WGS) entry which is preliminary data.</text>
</comment>
<dbReference type="Proteomes" id="UP000807469">
    <property type="component" value="Unassembled WGS sequence"/>
</dbReference>
<organism evidence="1 2">
    <name type="scientific">Pholiota conissans</name>
    <dbReference type="NCBI Taxonomy" id="109636"/>
    <lineage>
        <taxon>Eukaryota</taxon>
        <taxon>Fungi</taxon>
        <taxon>Dikarya</taxon>
        <taxon>Basidiomycota</taxon>
        <taxon>Agaricomycotina</taxon>
        <taxon>Agaricomycetes</taxon>
        <taxon>Agaricomycetidae</taxon>
        <taxon>Agaricales</taxon>
        <taxon>Agaricineae</taxon>
        <taxon>Strophariaceae</taxon>
        <taxon>Pholiota</taxon>
    </lineage>
</organism>